<feature type="compositionally biased region" description="Polar residues" evidence="10">
    <location>
        <begin position="79"/>
        <end position="91"/>
    </location>
</feature>
<keyword evidence="5 9" id="KW-0489">Methyltransferase</keyword>
<dbReference type="Gene3D" id="3.40.50.150">
    <property type="entry name" value="Vaccinia Virus protein VP39"/>
    <property type="match status" value="1"/>
</dbReference>
<dbReference type="InterPro" id="IPR029063">
    <property type="entry name" value="SAM-dependent_MTases_sf"/>
</dbReference>
<organism evidence="11 12">
    <name type="scientific">Loxostege sticticalis</name>
    <name type="common">Beet webworm moth</name>
    <dbReference type="NCBI Taxonomy" id="481309"/>
    <lineage>
        <taxon>Eukaryota</taxon>
        <taxon>Metazoa</taxon>
        <taxon>Ecdysozoa</taxon>
        <taxon>Arthropoda</taxon>
        <taxon>Hexapoda</taxon>
        <taxon>Insecta</taxon>
        <taxon>Pterygota</taxon>
        <taxon>Neoptera</taxon>
        <taxon>Endopterygota</taxon>
        <taxon>Lepidoptera</taxon>
        <taxon>Glossata</taxon>
        <taxon>Ditrysia</taxon>
        <taxon>Pyraloidea</taxon>
        <taxon>Crambidae</taxon>
        <taxon>Pyraustinae</taxon>
        <taxon>Loxostege</taxon>
    </lineage>
</organism>
<evidence type="ECO:0000256" key="9">
    <source>
        <dbReference type="RuleBase" id="RU365074"/>
    </source>
</evidence>
<dbReference type="Pfam" id="PF05148">
    <property type="entry name" value="Methyltransf_8"/>
    <property type="match status" value="1"/>
</dbReference>
<feature type="compositionally biased region" description="Basic residues" evidence="10">
    <location>
        <begin position="93"/>
        <end position="103"/>
    </location>
</feature>
<keyword evidence="12" id="KW-1185">Reference proteome</keyword>
<evidence type="ECO:0000256" key="3">
    <source>
        <dbReference type="ARBA" id="ARBA00020203"/>
    </source>
</evidence>
<keyword evidence="6 9" id="KW-0808">Transferase</keyword>
<proteinExistence type="inferred from homology"/>
<dbReference type="EMBL" id="JBEUOH010000008">
    <property type="protein sequence ID" value="KAL0883559.1"/>
    <property type="molecule type" value="Genomic_DNA"/>
</dbReference>
<evidence type="ECO:0000256" key="7">
    <source>
        <dbReference type="ARBA" id="ARBA00022691"/>
    </source>
</evidence>
<feature type="compositionally biased region" description="Basic residues" evidence="10">
    <location>
        <begin position="147"/>
        <end position="160"/>
    </location>
</feature>
<dbReference type="PANTHER" id="PTHR12787:SF0">
    <property type="entry name" value="RIBOSOMAL RNA-PROCESSING PROTEIN 8"/>
    <property type="match status" value="1"/>
</dbReference>
<feature type="region of interest" description="Disordered" evidence="10">
    <location>
        <begin position="1"/>
        <end position="237"/>
    </location>
</feature>
<feature type="compositionally biased region" description="Basic and acidic residues" evidence="10">
    <location>
        <begin position="221"/>
        <end position="236"/>
    </location>
</feature>
<protein>
    <recommendedName>
        <fullName evidence="3 9">Ribosomal RNA-processing protein 8</fullName>
        <ecNumber evidence="9">2.1.1.-</ecNumber>
    </recommendedName>
</protein>
<comment type="similarity">
    <text evidence="2 9">Belongs to the methyltransferase superfamily. RRP8 family.</text>
</comment>
<sequence length="476" mass="54160">MFKIPSWEDDVPKSKVDFGKTSKKKKENKLIEAVKSPEKLSNPKNDTITVKTDKKKNKKTKTNSNKNISLGQPKVNGFSKLNKQGNNSSTLKNKNKKKPKQHQQQHINTSNQQIQSPTKKIVDNTQSQSDGNRKQNSDGGPPSKNSINKRKKRKLKKRKLNSQESSSANDLQAQQNDIEDTIDISDPSKPKKKKYNDDIDPSSIVPAKKKRKGNQDEDLDTDVKLTPHLSKEDKKKEKLRKLLQVESHRNSINVNGNKLRERMMERLKAAQFRFLNEKLYTTSGSEAQKLFQSDPDAFHTYHQGYQQQLKKWPVNPLDLIVKRISKMPKTHIIADMGCGEAALSKRVQQSVRSFDLVASAPAVEACDMAHTPLLSDSVDVAVYCLALMGTELTQYLVEANRVLKLGGHLLIAEVESRFDKVETFTESVQRLGFKLKNLDKSHQVFYFMEFTKLRAPPAKKSKLPELTLKPCLYKKR</sequence>
<dbReference type="InterPro" id="IPR007823">
    <property type="entry name" value="RRP8"/>
</dbReference>
<evidence type="ECO:0000256" key="2">
    <source>
        <dbReference type="ARBA" id="ARBA00006301"/>
    </source>
</evidence>
<evidence type="ECO:0000256" key="4">
    <source>
        <dbReference type="ARBA" id="ARBA00022552"/>
    </source>
</evidence>
<feature type="compositionally biased region" description="Basic and acidic residues" evidence="10">
    <location>
        <begin position="28"/>
        <end position="38"/>
    </location>
</feature>
<dbReference type="InterPro" id="IPR042036">
    <property type="entry name" value="RRP8_N"/>
</dbReference>
<evidence type="ECO:0000313" key="11">
    <source>
        <dbReference type="EMBL" id="KAL0883559.1"/>
    </source>
</evidence>
<dbReference type="PANTHER" id="PTHR12787">
    <property type="entry name" value="RIBOSOMAL RNA-PROCESSING PROTEIN 8"/>
    <property type="match status" value="1"/>
</dbReference>
<evidence type="ECO:0000256" key="6">
    <source>
        <dbReference type="ARBA" id="ARBA00022679"/>
    </source>
</evidence>
<name>A0ABR3I417_LOXSC</name>
<feature type="compositionally biased region" description="Basic and acidic residues" evidence="10">
    <location>
        <begin position="10"/>
        <end position="20"/>
    </location>
</feature>
<dbReference type="Gene3D" id="1.10.10.2150">
    <property type="entry name" value="Ribosomal RNA-processing protein 8, N-terminal domain"/>
    <property type="match status" value="1"/>
</dbReference>
<evidence type="ECO:0000256" key="1">
    <source>
        <dbReference type="ARBA" id="ARBA00004604"/>
    </source>
</evidence>
<dbReference type="SUPFAM" id="SSF53335">
    <property type="entry name" value="S-adenosyl-L-methionine-dependent methyltransferases"/>
    <property type="match status" value="1"/>
</dbReference>
<keyword evidence="7 9" id="KW-0949">S-adenosyl-L-methionine</keyword>
<keyword evidence="8 9" id="KW-0539">Nucleus</keyword>
<dbReference type="Proteomes" id="UP001549920">
    <property type="component" value="Unassembled WGS sequence"/>
</dbReference>
<evidence type="ECO:0000256" key="5">
    <source>
        <dbReference type="ARBA" id="ARBA00022603"/>
    </source>
</evidence>
<keyword evidence="4 9" id="KW-0698">rRNA processing</keyword>
<evidence type="ECO:0000256" key="8">
    <source>
        <dbReference type="ARBA" id="ARBA00023242"/>
    </source>
</evidence>
<comment type="caution">
    <text evidence="11">The sequence shown here is derived from an EMBL/GenBank/DDBJ whole genome shotgun (WGS) entry which is preliminary data.</text>
</comment>
<reference evidence="11 12" key="1">
    <citation type="submission" date="2024-06" db="EMBL/GenBank/DDBJ databases">
        <title>A chromosome-level genome assembly of beet webworm, Loxostege sticticalis.</title>
        <authorList>
            <person name="Zhang Y."/>
        </authorList>
    </citation>
    <scope>NUCLEOTIDE SEQUENCE [LARGE SCALE GENOMIC DNA]</scope>
    <source>
        <strain evidence="11">AQ026</strain>
        <tissue evidence="11">Whole body</tissue>
    </source>
</reference>
<evidence type="ECO:0000256" key="10">
    <source>
        <dbReference type="SAM" id="MobiDB-lite"/>
    </source>
</evidence>
<feature type="compositionally biased region" description="Polar residues" evidence="10">
    <location>
        <begin position="163"/>
        <end position="176"/>
    </location>
</feature>
<feature type="compositionally biased region" description="Polar residues" evidence="10">
    <location>
        <begin position="107"/>
        <end position="130"/>
    </location>
</feature>
<dbReference type="EC" id="2.1.1.-" evidence="9"/>
<gene>
    <name evidence="11" type="ORF">ABMA27_015713</name>
</gene>
<evidence type="ECO:0000313" key="12">
    <source>
        <dbReference type="Proteomes" id="UP001549920"/>
    </source>
</evidence>
<comment type="subcellular location">
    <subcellularLocation>
        <location evidence="1 9">Nucleus</location>
        <location evidence="1 9">Nucleolus</location>
    </subcellularLocation>
</comment>
<accession>A0ABR3I417</accession>
<comment type="function">
    <text evidence="9">Probable methyltransferase required to silence rDNA.</text>
</comment>